<accession>A0ABS2DU36</accession>
<sequence length="62" mass="7072">MQLSDRFASLPIPAQLEQDYPVRIIWHERVADDPEVRWLLGLFRAVLSPAGLERQKIAGTNS</sequence>
<gene>
    <name evidence="1" type="ORF">H6A60_09860</name>
</gene>
<proteinExistence type="predicted"/>
<evidence type="ECO:0000313" key="2">
    <source>
        <dbReference type="Proteomes" id="UP000715095"/>
    </source>
</evidence>
<comment type="caution">
    <text evidence="1">The sequence shown here is derived from an EMBL/GenBank/DDBJ whole genome shotgun (WGS) entry which is preliminary data.</text>
</comment>
<evidence type="ECO:0000313" key="1">
    <source>
        <dbReference type="EMBL" id="MBM6704788.1"/>
    </source>
</evidence>
<evidence type="ECO:0008006" key="3">
    <source>
        <dbReference type="Google" id="ProtNLM"/>
    </source>
</evidence>
<dbReference type="Gene3D" id="3.40.190.10">
    <property type="entry name" value="Periplasmic binding protein-like II"/>
    <property type="match status" value="2"/>
</dbReference>
<dbReference type="EMBL" id="JACJJC010000020">
    <property type="protein sequence ID" value="MBM6704788.1"/>
    <property type="molecule type" value="Genomic_DNA"/>
</dbReference>
<organism evidence="1 2">
    <name type="scientific">Sutterella massiliensis</name>
    <dbReference type="NCBI Taxonomy" id="1816689"/>
    <lineage>
        <taxon>Bacteria</taxon>
        <taxon>Pseudomonadati</taxon>
        <taxon>Pseudomonadota</taxon>
        <taxon>Betaproteobacteria</taxon>
        <taxon>Burkholderiales</taxon>
        <taxon>Sutterellaceae</taxon>
        <taxon>Sutterella</taxon>
    </lineage>
</organism>
<dbReference type="RefSeq" id="WP_205104109.1">
    <property type="nucleotide sequence ID" value="NZ_JACJJC010000020.1"/>
</dbReference>
<name>A0ABS2DU36_9BURK</name>
<protein>
    <recommendedName>
        <fullName evidence="3">LysR substrate-binding domain-containing protein</fullName>
    </recommendedName>
</protein>
<reference evidence="1 2" key="1">
    <citation type="journal article" date="2021" name="Sci. Rep.">
        <title>The distribution of antibiotic resistance genes in chicken gut microbiota commensals.</title>
        <authorList>
            <person name="Juricova H."/>
            <person name="Matiasovicova J."/>
            <person name="Kubasova T."/>
            <person name="Cejkova D."/>
            <person name="Rychlik I."/>
        </authorList>
    </citation>
    <scope>NUCLEOTIDE SEQUENCE [LARGE SCALE GENOMIC DNA]</scope>
    <source>
        <strain evidence="1 2">An829</strain>
    </source>
</reference>
<dbReference type="Proteomes" id="UP000715095">
    <property type="component" value="Unassembled WGS sequence"/>
</dbReference>
<keyword evidence="2" id="KW-1185">Reference proteome</keyword>